<reference evidence="4 5" key="1">
    <citation type="submission" date="2018-07" db="EMBL/GenBank/DDBJ databases">
        <title>Genomic Encyclopedia of Type Strains, Phase IV (KMG-IV): sequencing the most valuable type-strain genomes for metagenomic binning, comparative biology and taxonomic classification.</title>
        <authorList>
            <person name="Goeker M."/>
        </authorList>
    </citation>
    <scope>NUCLEOTIDE SEQUENCE [LARGE SCALE GENOMIC DNA]</scope>
    <source>
        <strain evidence="4 5">DSM 21634</strain>
    </source>
</reference>
<evidence type="ECO:0000256" key="2">
    <source>
        <dbReference type="SAM" id="SignalP"/>
    </source>
</evidence>
<evidence type="ECO:0000259" key="3">
    <source>
        <dbReference type="Pfam" id="PF21197"/>
    </source>
</evidence>
<dbReference type="AlphaFoldDB" id="A0A368Y782"/>
<comment type="caution">
    <text evidence="4">The sequence shown here is derived from an EMBL/GenBank/DDBJ whole genome shotgun (WGS) entry which is preliminary data.</text>
</comment>
<dbReference type="RefSeq" id="WP_147282817.1">
    <property type="nucleotide sequence ID" value="NZ_QPJK01000002.1"/>
</dbReference>
<dbReference type="SMART" id="SM00028">
    <property type="entry name" value="TPR"/>
    <property type="match status" value="5"/>
</dbReference>
<gene>
    <name evidence="4" type="ORF">DES41_102394</name>
</gene>
<keyword evidence="1" id="KW-0802">TPR repeat</keyword>
<dbReference type="SUPFAM" id="SSF48452">
    <property type="entry name" value="TPR-like"/>
    <property type="match status" value="2"/>
</dbReference>
<name>A0A368Y782_9BURK</name>
<dbReference type="OrthoDB" id="5405060at2"/>
<dbReference type="InterPro" id="IPR023870">
    <property type="entry name" value="PGA_export_porin_PgaA"/>
</dbReference>
<proteinExistence type="predicted"/>
<dbReference type="NCBIfam" id="TIGR03939">
    <property type="entry name" value="PGA_TPR_OMP"/>
    <property type="match status" value="1"/>
</dbReference>
<dbReference type="PROSITE" id="PS51257">
    <property type="entry name" value="PROKAR_LIPOPROTEIN"/>
    <property type="match status" value="1"/>
</dbReference>
<dbReference type="Pfam" id="PF14559">
    <property type="entry name" value="TPR_19"/>
    <property type="match status" value="2"/>
</dbReference>
<dbReference type="Gene3D" id="1.25.40.10">
    <property type="entry name" value="Tetratricopeptide repeat domain"/>
    <property type="match status" value="3"/>
</dbReference>
<dbReference type="InterPro" id="IPR049003">
    <property type="entry name" value="PgaA_barrel"/>
</dbReference>
<dbReference type="Proteomes" id="UP000252884">
    <property type="component" value="Unassembled WGS sequence"/>
</dbReference>
<feature type="repeat" description="TPR" evidence="1">
    <location>
        <begin position="425"/>
        <end position="458"/>
    </location>
</feature>
<evidence type="ECO:0000313" key="5">
    <source>
        <dbReference type="Proteomes" id="UP000252884"/>
    </source>
</evidence>
<feature type="domain" description="PgaA membrane beta barrel" evidence="3">
    <location>
        <begin position="509"/>
        <end position="724"/>
    </location>
</feature>
<keyword evidence="5" id="KW-1185">Reference proteome</keyword>
<accession>A0A368Y782</accession>
<organism evidence="4 5">
    <name type="scientific">Pseudorhodoferax soli</name>
    <dbReference type="NCBI Taxonomy" id="545864"/>
    <lineage>
        <taxon>Bacteria</taxon>
        <taxon>Pseudomonadati</taxon>
        <taxon>Pseudomonadota</taxon>
        <taxon>Betaproteobacteria</taxon>
        <taxon>Burkholderiales</taxon>
        <taxon>Comamonadaceae</taxon>
    </lineage>
</organism>
<sequence length="727" mass="79124">MTRAPGQRHARTRLQACLTALLLASCALPSWADRYGQAIAEARAGKYDSALATLQDLLAQNPRRLDVRHDLIAVQSWAERHEEAMASSRSLRLGTSTPDYVLAAIGKSALSRNDGARAAQAYGLLAQRRPRSADAALGAGLALLADGKPSAADAQLRRALLLARQDVPMLQSALAALQARDEDQRARPFGERLLALGVQTPAALASAPVAMPAAPTPVAVAAPAPAPAPVSAPTLADAQATNGRHIREAIEVLDRDFTPARYAPMDAALVENAQLIDEARQQKANDVLLRLRRDRTVALRQRGHAEEALALFRELETNGAQPNYVVLAAADAQLQLRQPAQARALYRRVLQQEPTSAAARSGLIFAEVEAENFPAAEAVSQDQLRDSGASVSARRTDIMLLRFADRLNEAEAALSVLQAELPDDAGLWLDQGELLARRGSPRAAAERFEAVLNRSPDNIRARVGLADAIWAQGDIAQARTAIEDLQRSAPEHPAVQRLVRAWERSKRPLLVSGATRGLGQGHVAGNNDLIWESTLYSGMLGDGQRVYANHHLARASFDDNSAKHERAGMGIEITRRDWQASMEVGQDLRNGEDAYWAISGSRQVGDHFSVRARHESQTNDFPLKGRMPDAENYLNAPRHLHASKSLVGAAYQWNESRRIAADLAYYDFNDGNRRKSFAASWTERLYSGYGRTLDLQPAFYASANTLRDAIYFNPARDMALSVTLAGD</sequence>
<dbReference type="GO" id="GO:1901515">
    <property type="term" value="F:poly-beta-1,6-N-acetyl-D-glucosamine transmembrane transporter activity"/>
    <property type="evidence" value="ECO:0007669"/>
    <property type="project" value="InterPro"/>
</dbReference>
<dbReference type="Pfam" id="PF21197">
    <property type="entry name" value="PgaA_barrel"/>
    <property type="match status" value="1"/>
</dbReference>
<evidence type="ECO:0000313" key="4">
    <source>
        <dbReference type="EMBL" id="RCW74074.1"/>
    </source>
</evidence>
<feature type="signal peptide" evidence="2">
    <location>
        <begin position="1"/>
        <end position="32"/>
    </location>
</feature>
<dbReference type="EMBL" id="QPJK01000002">
    <property type="protein sequence ID" value="RCW74074.1"/>
    <property type="molecule type" value="Genomic_DNA"/>
</dbReference>
<protein>
    <submittedName>
        <fullName evidence="4">Poly-N-acetylglucosamine porin</fullName>
    </submittedName>
</protein>
<feature type="chain" id="PRO_5016694752" evidence="2">
    <location>
        <begin position="33"/>
        <end position="727"/>
    </location>
</feature>
<evidence type="ECO:0000256" key="1">
    <source>
        <dbReference type="PROSITE-ProRule" id="PRU00339"/>
    </source>
</evidence>
<dbReference type="Pfam" id="PF13174">
    <property type="entry name" value="TPR_6"/>
    <property type="match status" value="1"/>
</dbReference>
<dbReference type="InterPro" id="IPR011990">
    <property type="entry name" value="TPR-like_helical_dom_sf"/>
</dbReference>
<dbReference type="PROSITE" id="PS50005">
    <property type="entry name" value="TPR"/>
    <property type="match status" value="1"/>
</dbReference>
<keyword evidence="2" id="KW-0732">Signal</keyword>
<dbReference type="InterPro" id="IPR019734">
    <property type="entry name" value="TPR_rpt"/>
</dbReference>